<name>N8WT91_9GAMM</name>
<protein>
    <recommendedName>
        <fullName evidence="1">AbiTii domain-containing protein</fullName>
    </recommendedName>
</protein>
<dbReference type="InterPro" id="IPR041304">
    <property type="entry name" value="AbiTii"/>
</dbReference>
<dbReference type="PATRIC" id="fig|1217710.3.peg.2814"/>
<accession>N8WT91</accession>
<dbReference type="Pfam" id="PF18864">
    <property type="entry name" value="AbiTii"/>
    <property type="match status" value="1"/>
</dbReference>
<evidence type="ECO:0000259" key="1">
    <source>
        <dbReference type="Pfam" id="PF18864"/>
    </source>
</evidence>
<dbReference type="RefSeq" id="WP_004785147.1">
    <property type="nucleotide sequence ID" value="NZ_KB849404.1"/>
</dbReference>
<evidence type="ECO:0000313" key="2">
    <source>
        <dbReference type="EMBL" id="ENU98109.1"/>
    </source>
</evidence>
<dbReference type="Proteomes" id="UP000013070">
    <property type="component" value="Unassembled WGS sequence"/>
</dbReference>
<dbReference type="HOGENOM" id="CLU_070824_0_0_6"/>
<dbReference type="AlphaFoldDB" id="N8WT91"/>
<feature type="domain" description="AbiTii" evidence="1">
    <location>
        <begin position="2"/>
        <end position="193"/>
    </location>
</feature>
<reference evidence="2 3" key="1">
    <citation type="submission" date="2013-02" db="EMBL/GenBank/DDBJ databases">
        <title>The Genome Sequence of Acinetobacter sp. NIPH 899.</title>
        <authorList>
            <consortium name="The Broad Institute Genome Sequencing Platform"/>
            <consortium name="The Broad Institute Genome Sequencing Center for Infectious Disease"/>
            <person name="Cerqueira G."/>
            <person name="Feldgarden M."/>
            <person name="Courvalin P."/>
            <person name="Perichon B."/>
            <person name="Grillot-Courvalin C."/>
            <person name="Clermont D."/>
            <person name="Rocha E."/>
            <person name="Yoon E.-J."/>
            <person name="Nemec A."/>
            <person name="Walker B."/>
            <person name="Young S.K."/>
            <person name="Zeng Q."/>
            <person name="Gargeya S."/>
            <person name="Fitzgerald M."/>
            <person name="Haas B."/>
            <person name="Abouelleil A."/>
            <person name="Alvarado L."/>
            <person name="Arachchi H.M."/>
            <person name="Berlin A.M."/>
            <person name="Chapman S.B."/>
            <person name="Dewar J."/>
            <person name="Goldberg J."/>
            <person name="Griggs A."/>
            <person name="Gujja S."/>
            <person name="Hansen M."/>
            <person name="Howarth C."/>
            <person name="Imamovic A."/>
            <person name="Larimer J."/>
            <person name="McCowan C."/>
            <person name="Murphy C."/>
            <person name="Neiman D."/>
            <person name="Pearson M."/>
            <person name="Priest M."/>
            <person name="Roberts A."/>
            <person name="Saif S."/>
            <person name="Shea T."/>
            <person name="Sisk P."/>
            <person name="Sykes S."/>
            <person name="Wortman J."/>
            <person name="Nusbaum C."/>
            <person name="Birren B."/>
        </authorList>
    </citation>
    <scope>NUCLEOTIDE SEQUENCE [LARGE SCALE GENOMIC DNA]</scope>
    <source>
        <strain evidence="2 3">NIPH 899</strain>
    </source>
</reference>
<sequence length="298" mass="33401">MSLLREIQIDAINSNAKISDLLRKCQILAYRLGNEDFKNWISFELQGYPQDPKNVPDYRILNVNSKGHFAGAFGSALNNADMLTYSLPEQLQKSLSKAYFFSPIATLESLTNNESEVLTQDWNPAIIAHYGSKMYEGYNCMQAWKVIPASAVVGIIDTVKTKILNFALEIELLNPQAGEAALNSNPIPQEKVTQIFNFNIAGNVQNLASGNHHSTIHQEVNNSQIPQEFLDLLSTLRKSEIEEELVNDLELRIEKLGTSIGTPEYTSQYGELMSFLSNHVTIYTFLAPFIPMLSSYLS</sequence>
<dbReference type="eggNOG" id="ENOG502ZCM4">
    <property type="taxonomic scope" value="Bacteria"/>
</dbReference>
<keyword evidence="3" id="KW-1185">Reference proteome</keyword>
<comment type="caution">
    <text evidence="2">The sequence shown here is derived from an EMBL/GenBank/DDBJ whole genome shotgun (WGS) entry which is preliminary data.</text>
</comment>
<dbReference type="EMBL" id="APPE01000072">
    <property type="protein sequence ID" value="ENU98109.1"/>
    <property type="molecule type" value="Genomic_DNA"/>
</dbReference>
<proteinExistence type="predicted"/>
<gene>
    <name evidence="2" type="ORF">F969_02948</name>
</gene>
<organism evidence="2 3">
    <name type="scientific">Acinetobacter variabilis</name>
    <dbReference type="NCBI Taxonomy" id="70346"/>
    <lineage>
        <taxon>Bacteria</taxon>
        <taxon>Pseudomonadati</taxon>
        <taxon>Pseudomonadota</taxon>
        <taxon>Gammaproteobacteria</taxon>
        <taxon>Moraxellales</taxon>
        <taxon>Moraxellaceae</taxon>
        <taxon>Acinetobacter</taxon>
    </lineage>
</organism>
<evidence type="ECO:0000313" key="3">
    <source>
        <dbReference type="Proteomes" id="UP000013070"/>
    </source>
</evidence>